<sequence>MATKGNILCGVCEVQDVTTVAEHWCPECDDGLCSSCLKYHTASKSSRNHDVISVDNYSKLPHSIASIKQYCPDHDKKFQNYCPQHESLCCPICISTVHRKCEVLAIDDIIRSSKESSLIEHIEKNLDNMKLNIDKITKDREENLKTIKNQRQKFQTEIRDIRGKINSHLDKLEQQILNELQVSEDKITKEIEHLLSNLTIHNDTVSVLQNTISDIKSYASDLQTFLGSKRIEEDVIKEEQFLHELTENGSLEFTDLLFIRNDKLSDILSTITTFGAISTKMTPPSITIRTENENEAQLMSVQIAKPKSIDDINLLIKKTLNLPKGNKPNYVTGCNITPLGKMIFIDFENNRVIVLNDSGTLDCEMFVSNRPVDVTCIDDKTVAVSHNWSPYEIEIADITTKKVVKVVQVSCWCCGVSFYQDKLVYYEQGTGIKTVSLSGGSTSSLVKQNVNGFWNYVTTFGKKLYHTCLEANTVTCYTMAGQMVWEYKDKFIIDGPCGVTVDKEANVYVASQNNDSVVILSPDGTYARTILTKENGIDKITGIRFSEEGNILLIVNQKGTALLYDVK</sequence>
<accession>A0A8B6FUE9</accession>
<keyword evidence="2" id="KW-0175">Coiled coil</keyword>
<dbReference type="Pfam" id="PF22586">
    <property type="entry name" value="ANCHR-like_BBOX"/>
    <property type="match status" value="1"/>
</dbReference>
<evidence type="ECO:0000256" key="1">
    <source>
        <dbReference type="PROSITE-ProRule" id="PRU00024"/>
    </source>
</evidence>
<dbReference type="CDD" id="cd19757">
    <property type="entry name" value="Bbox1"/>
    <property type="match status" value="1"/>
</dbReference>
<keyword evidence="1" id="KW-0862">Zinc</keyword>
<dbReference type="Proteomes" id="UP000596742">
    <property type="component" value="Unassembled WGS sequence"/>
</dbReference>
<dbReference type="InterPro" id="IPR000315">
    <property type="entry name" value="Znf_B-box"/>
</dbReference>
<dbReference type="AlphaFoldDB" id="A0A8B6FUE9"/>
<organism evidence="4 5">
    <name type="scientific">Mytilus galloprovincialis</name>
    <name type="common">Mediterranean mussel</name>
    <dbReference type="NCBI Taxonomy" id="29158"/>
    <lineage>
        <taxon>Eukaryota</taxon>
        <taxon>Metazoa</taxon>
        <taxon>Spiralia</taxon>
        <taxon>Lophotrochozoa</taxon>
        <taxon>Mollusca</taxon>
        <taxon>Bivalvia</taxon>
        <taxon>Autobranchia</taxon>
        <taxon>Pteriomorphia</taxon>
        <taxon>Mytilida</taxon>
        <taxon>Mytiloidea</taxon>
        <taxon>Mytilidae</taxon>
        <taxon>Mytilinae</taxon>
        <taxon>Mytilus</taxon>
    </lineage>
</organism>
<evidence type="ECO:0000259" key="3">
    <source>
        <dbReference type="PROSITE" id="PS50119"/>
    </source>
</evidence>
<keyword evidence="1" id="KW-0479">Metal-binding</keyword>
<dbReference type="PANTHER" id="PTHR25462:SF296">
    <property type="entry name" value="MEIOTIC P26, ISOFORM F"/>
    <property type="match status" value="1"/>
</dbReference>
<protein>
    <recommendedName>
        <fullName evidence="3">B box-type domain-containing protein</fullName>
    </recommendedName>
</protein>
<keyword evidence="5" id="KW-1185">Reference proteome</keyword>
<dbReference type="EMBL" id="UYJE01007342">
    <property type="protein sequence ID" value="VDI53910.1"/>
    <property type="molecule type" value="Genomic_DNA"/>
</dbReference>
<dbReference type="Gene3D" id="2.120.10.30">
    <property type="entry name" value="TolB, C-terminal domain"/>
    <property type="match status" value="1"/>
</dbReference>
<name>A0A8B6FUE9_MYTGA</name>
<dbReference type="SUPFAM" id="SSF63829">
    <property type="entry name" value="Calcium-dependent phosphotriesterase"/>
    <property type="match status" value="1"/>
</dbReference>
<dbReference type="GO" id="GO:0008270">
    <property type="term" value="F:zinc ion binding"/>
    <property type="evidence" value="ECO:0007669"/>
    <property type="project" value="UniProtKB-KW"/>
</dbReference>
<dbReference type="OrthoDB" id="6104746at2759"/>
<dbReference type="InterPro" id="IPR011042">
    <property type="entry name" value="6-blade_b-propeller_TolB-like"/>
</dbReference>
<dbReference type="InterPro" id="IPR047153">
    <property type="entry name" value="TRIM45/56/19-like"/>
</dbReference>
<proteinExistence type="predicted"/>
<dbReference type="SUPFAM" id="SSF57845">
    <property type="entry name" value="B-box zinc-binding domain"/>
    <property type="match status" value="1"/>
</dbReference>
<comment type="caution">
    <text evidence="4">The sequence shown here is derived from an EMBL/GenBank/DDBJ whole genome shotgun (WGS) entry which is preliminary data.</text>
</comment>
<gene>
    <name evidence="4" type="ORF">MGAL_10B090489</name>
</gene>
<dbReference type="Gene3D" id="3.30.160.60">
    <property type="entry name" value="Classic Zinc Finger"/>
    <property type="match status" value="1"/>
</dbReference>
<evidence type="ECO:0000313" key="4">
    <source>
        <dbReference type="EMBL" id="VDI53910.1"/>
    </source>
</evidence>
<evidence type="ECO:0000313" key="5">
    <source>
        <dbReference type="Proteomes" id="UP000596742"/>
    </source>
</evidence>
<dbReference type="PANTHER" id="PTHR25462">
    <property type="entry name" value="BONUS, ISOFORM C-RELATED"/>
    <property type="match status" value="1"/>
</dbReference>
<dbReference type="GO" id="GO:0061630">
    <property type="term" value="F:ubiquitin protein ligase activity"/>
    <property type="evidence" value="ECO:0007669"/>
    <property type="project" value="TreeGrafter"/>
</dbReference>
<keyword evidence="1" id="KW-0863">Zinc-finger</keyword>
<evidence type="ECO:0000256" key="2">
    <source>
        <dbReference type="SAM" id="Coils"/>
    </source>
</evidence>
<feature type="coiled-coil region" evidence="2">
    <location>
        <begin position="119"/>
        <end position="164"/>
    </location>
</feature>
<feature type="domain" description="B box-type" evidence="3">
    <location>
        <begin position="4"/>
        <end position="54"/>
    </location>
</feature>
<dbReference type="PROSITE" id="PS50119">
    <property type="entry name" value="ZF_BBOX"/>
    <property type="match status" value="1"/>
</dbReference>
<reference evidence="4" key="1">
    <citation type="submission" date="2018-11" db="EMBL/GenBank/DDBJ databases">
        <authorList>
            <person name="Alioto T."/>
            <person name="Alioto T."/>
        </authorList>
    </citation>
    <scope>NUCLEOTIDE SEQUENCE</scope>
</reference>